<dbReference type="InterPro" id="IPR037062">
    <property type="entry name" value="Malic_N_dom_sf"/>
</dbReference>
<evidence type="ECO:0000256" key="4">
    <source>
        <dbReference type="ARBA" id="ARBA00023268"/>
    </source>
</evidence>
<accession>A0ABY4CIT2</accession>
<feature type="domain" description="Malic enzyme NAD-binding" evidence="5">
    <location>
        <begin position="171"/>
        <end position="408"/>
    </location>
</feature>
<feature type="domain" description="Malic enzyme N-terminal" evidence="6">
    <location>
        <begin position="26"/>
        <end position="159"/>
    </location>
</feature>
<dbReference type="Proteomes" id="UP000830116">
    <property type="component" value="Chromosome"/>
</dbReference>
<dbReference type="Pfam" id="PF01515">
    <property type="entry name" value="PTA_PTB"/>
    <property type="match status" value="1"/>
</dbReference>
<evidence type="ECO:0000313" key="8">
    <source>
        <dbReference type="Proteomes" id="UP000830116"/>
    </source>
</evidence>
<dbReference type="PANTHER" id="PTHR43237:SF4">
    <property type="entry name" value="NADP-DEPENDENT MALIC ENZYME"/>
    <property type="match status" value="1"/>
</dbReference>
<evidence type="ECO:0000256" key="1">
    <source>
        <dbReference type="ARBA" id="ARBA00007686"/>
    </source>
</evidence>
<evidence type="ECO:0000259" key="6">
    <source>
        <dbReference type="SMART" id="SM01274"/>
    </source>
</evidence>
<dbReference type="InterPro" id="IPR012301">
    <property type="entry name" value="Malic_N_dom"/>
</dbReference>
<dbReference type="SMART" id="SM00919">
    <property type="entry name" value="Malic_M"/>
    <property type="match status" value="1"/>
</dbReference>
<comment type="similarity">
    <text evidence="1">In the N-terminal section; belongs to the malic enzymes family.</text>
</comment>
<dbReference type="InterPro" id="IPR002505">
    <property type="entry name" value="PTA_PTB"/>
</dbReference>
<dbReference type="Gene3D" id="3.40.50.720">
    <property type="entry name" value="NAD(P)-binding Rossmann-like Domain"/>
    <property type="match status" value="1"/>
</dbReference>
<dbReference type="Pfam" id="PF03949">
    <property type="entry name" value="Malic_M"/>
    <property type="match status" value="1"/>
</dbReference>
<comment type="similarity">
    <text evidence="2">In the C-terminal section; belongs to the phosphate acetyltransferase and butyryltransferase family.</text>
</comment>
<dbReference type="Gene3D" id="3.40.50.10380">
    <property type="entry name" value="Malic enzyme, N-terminal domain"/>
    <property type="match status" value="1"/>
</dbReference>
<dbReference type="EMBL" id="CP093442">
    <property type="protein sequence ID" value="UOF02140.1"/>
    <property type="molecule type" value="Genomic_DNA"/>
</dbReference>
<dbReference type="InterPro" id="IPR042112">
    <property type="entry name" value="P_AcTrfase_dom2"/>
</dbReference>
<protein>
    <submittedName>
        <fullName evidence="7">NADP-dependent malic enzyme</fullName>
    </submittedName>
</protein>
<dbReference type="InterPro" id="IPR045213">
    <property type="entry name" value="Malic_NAD-bd_bact_type"/>
</dbReference>
<evidence type="ECO:0000259" key="5">
    <source>
        <dbReference type="SMART" id="SM00919"/>
    </source>
</evidence>
<dbReference type="InterPro" id="IPR046346">
    <property type="entry name" value="Aminoacid_DH-like_N_sf"/>
</dbReference>
<dbReference type="InterPro" id="IPR036291">
    <property type="entry name" value="NAD(P)-bd_dom_sf"/>
</dbReference>
<dbReference type="Pfam" id="PF00390">
    <property type="entry name" value="malic"/>
    <property type="match status" value="1"/>
</dbReference>
<dbReference type="InterPro" id="IPR042113">
    <property type="entry name" value="P_AcTrfase_dom1"/>
</dbReference>
<dbReference type="PIRSF" id="PIRSF036684">
    <property type="entry name" value="ME_PTA"/>
    <property type="match status" value="1"/>
</dbReference>
<name>A0ABY4CIT2_9BACT</name>
<evidence type="ECO:0000256" key="2">
    <source>
        <dbReference type="ARBA" id="ARBA00008756"/>
    </source>
</evidence>
<dbReference type="CDD" id="cd05311">
    <property type="entry name" value="NAD_bind_2_malic_enz"/>
    <property type="match status" value="1"/>
</dbReference>
<keyword evidence="4" id="KW-0511">Multifunctional enzyme</keyword>
<evidence type="ECO:0000256" key="3">
    <source>
        <dbReference type="ARBA" id="ARBA00023002"/>
    </source>
</evidence>
<sequence length="773" mass="83992">MDTKTETKGMSTLDQEALVYHQQPKPGKIEVISSKPCMTEKDLALAYSPGVAAPCKEIAKDPAKVYDYTAKGNLVAVISNGTAVLGLGDIGPAAGKPVMEGKGILFKQFAGIDVFDIEVATKNVDEFCNAVRVLEPTFGGINLEDIKAPECFEIEERLKKEMKIPVFHDDQHGTAIVSGAALLNACAITNRKMSDVRIVVNGAGASANSCAKIFIALGARRENIIMCDSQGVIYKGRTNGMNKYKEYFASETEARSLTEALKGADVFVGLSVAGALTPEMLKDMSKDPIIFAMANPEPEITPDKARAARPDAIIATGRSDYPNQVNNVLGFPSIFRGALDTRSTQINEEMKLAAVHALAKLAREDVPEKVSATYGGKAFKFGREYLIPKPFDTRVLMWVAPAVAKAAIDTGVATRKIEDWDSYRDTLEALQGPSKVFIRSAINRVHQNAEANGGELPKIVFPEGTSTKILKALATLVDERICQPILLGYPDRVKEKINALEIHALKDVPVIHPSNHPAYAKYVERLYSLRQRKGVSLREAERLMADPNYFAAMMVHMGEADGMVTGSSINYADAVRPILQTIGVYQNGVPAGLNFILLEDKFLVLADTTVNFNPTAEQCAAIALQAAKIVEYFGIEPRISMLSYSNFTGAPGTPAKMKKAAEIVKSLRPNMIVDGDMQADTAVNAEIMERLFPFSNLKGGANVLVFPNLESANITYKLIQQIGKVEVIGPFLMGVRRSANVLQRTTTVDGIVNSVVFTALEAQFIKDVLKHRG</sequence>
<dbReference type="InterPro" id="IPR051674">
    <property type="entry name" value="Malate_Decarboxylase"/>
</dbReference>
<dbReference type="SUPFAM" id="SSF53659">
    <property type="entry name" value="Isocitrate/Isopropylmalate dehydrogenase-like"/>
    <property type="match status" value="1"/>
</dbReference>
<dbReference type="Gene3D" id="3.40.50.10950">
    <property type="match status" value="1"/>
</dbReference>
<dbReference type="Gene3D" id="3.40.50.10750">
    <property type="entry name" value="Isocitrate/Isopropylmalate dehydrogenase-like"/>
    <property type="match status" value="1"/>
</dbReference>
<dbReference type="SUPFAM" id="SSF53223">
    <property type="entry name" value="Aminoacid dehydrogenase-like, N-terminal domain"/>
    <property type="match status" value="1"/>
</dbReference>
<keyword evidence="8" id="KW-1185">Reference proteome</keyword>
<dbReference type="InterPro" id="IPR012302">
    <property type="entry name" value="Malic_NAD-bd"/>
</dbReference>
<dbReference type="PANTHER" id="PTHR43237">
    <property type="entry name" value="NADP-DEPENDENT MALIC ENZYME"/>
    <property type="match status" value="1"/>
</dbReference>
<dbReference type="InterPro" id="IPR012188">
    <property type="entry name" value="ME_PTA"/>
</dbReference>
<proteinExistence type="inferred from homology"/>
<gene>
    <name evidence="7" type="ORF">MNR06_04120</name>
</gene>
<keyword evidence="3" id="KW-0560">Oxidoreductase</keyword>
<reference evidence="7" key="1">
    <citation type="submission" date="2022-03" db="EMBL/GenBank/DDBJ databases">
        <title>Genome Identification and Characterization of new species Bdellovibrio reynosense LBG001 sp. nov. from a Mexico soil sample.</title>
        <authorList>
            <person name="Camilli A."/>
            <person name="Ajao Y."/>
            <person name="Guo X."/>
        </authorList>
    </citation>
    <scope>NUCLEOTIDE SEQUENCE</scope>
    <source>
        <strain evidence="7">LBG001</strain>
    </source>
</reference>
<organism evidence="7 8">
    <name type="scientific">Bdellovibrio reynosensis</name>
    <dbReference type="NCBI Taxonomy" id="2835041"/>
    <lineage>
        <taxon>Bacteria</taxon>
        <taxon>Pseudomonadati</taxon>
        <taxon>Bdellovibrionota</taxon>
        <taxon>Bdellovibrionia</taxon>
        <taxon>Bdellovibrionales</taxon>
        <taxon>Pseudobdellovibrionaceae</taxon>
        <taxon>Bdellovibrio</taxon>
    </lineage>
</organism>
<dbReference type="SUPFAM" id="SSF51735">
    <property type="entry name" value="NAD(P)-binding Rossmann-fold domains"/>
    <property type="match status" value="1"/>
</dbReference>
<evidence type="ECO:0000313" key="7">
    <source>
        <dbReference type="EMBL" id="UOF02140.1"/>
    </source>
</evidence>
<dbReference type="SMART" id="SM01274">
    <property type="entry name" value="malic"/>
    <property type="match status" value="1"/>
</dbReference>